<dbReference type="SMART" id="SM00448">
    <property type="entry name" value="REC"/>
    <property type="match status" value="1"/>
</dbReference>
<dbReference type="InterPro" id="IPR016032">
    <property type="entry name" value="Sig_transdc_resp-reg_C-effctor"/>
</dbReference>
<evidence type="ECO:0000256" key="7">
    <source>
        <dbReference type="ARBA" id="ARBA00024867"/>
    </source>
</evidence>
<comment type="caution">
    <text evidence="12">The sequence shown here is derived from an EMBL/GenBank/DDBJ whole genome shotgun (WGS) entry which is preliminary data.</text>
</comment>
<dbReference type="PANTHER" id="PTHR48111:SF21">
    <property type="entry name" value="DNA-BINDING DUAL MASTER TRANSCRIPTIONAL REGULATOR RPAA"/>
    <property type="match status" value="1"/>
</dbReference>
<evidence type="ECO:0000256" key="2">
    <source>
        <dbReference type="ARBA" id="ARBA00022553"/>
    </source>
</evidence>
<dbReference type="EMBL" id="JACOOZ010000008">
    <property type="protein sequence ID" value="MBC5668472.1"/>
    <property type="molecule type" value="Genomic_DNA"/>
</dbReference>
<evidence type="ECO:0000259" key="10">
    <source>
        <dbReference type="PROSITE" id="PS50110"/>
    </source>
</evidence>
<evidence type="ECO:0000259" key="11">
    <source>
        <dbReference type="PROSITE" id="PS51755"/>
    </source>
</evidence>
<dbReference type="SMART" id="SM00862">
    <property type="entry name" value="Trans_reg_C"/>
    <property type="match status" value="1"/>
</dbReference>
<keyword evidence="5 9" id="KW-0238">DNA-binding</keyword>
<dbReference type="InterPro" id="IPR036388">
    <property type="entry name" value="WH-like_DNA-bd_sf"/>
</dbReference>
<keyword evidence="6" id="KW-0804">Transcription</keyword>
<feature type="domain" description="Response regulatory" evidence="10">
    <location>
        <begin position="3"/>
        <end position="115"/>
    </location>
</feature>
<dbReference type="Proteomes" id="UP000597877">
    <property type="component" value="Unassembled WGS sequence"/>
</dbReference>
<dbReference type="SUPFAM" id="SSF46894">
    <property type="entry name" value="C-terminal effector domain of the bipartite response regulators"/>
    <property type="match status" value="1"/>
</dbReference>
<dbReference type="SUPFAM" id="SSF52172">
    <property type="entry name" value="CheY-like"/>
    <property type="match status" value="1"/>
</dbReference>
<evidence type="ECO:0000313" key="13">
    <source>
        <dbReference type="Proteomes" id="UP000597877"/>
    </source>
</evidence>
<protein>
    <recommendedName>
        <fullName evidence="1">Stage 0 sporulation protein A homolog</fullName>
    </recommendedName>
</protein>
<dbReference type="InterPro" id="IPR001789">
    <property type="entry name" value="Sig_transdc_resp-reg_receiver"/>
</dbReference>
<evidence type="ECO:0000256" key="8">
    <source>
        <dbReference type="PROSITE-ProRule" id="PRU00169"/>
    </source>
</evidence>
<gene>
    <name evidence="12" type="ORF">H8S00_10865</name>
</gene>
<comment type="function">
    <text evidence="7">May play the central regulatory role in sporulation. It may be an element of the effector pathway responsible for the activation of sporulation genes in response to nutritional stress. Spo0A may act in concert with spo0H (a sigma factor) to control the expression of some genes that are critical to the sporulation process.</text>
</comment>
<dbReference type="Pfam" id="PF00486">
    <property type="entry name" value="Trans_reg_C"/>
    <property type="match status" value="1"/>
</dbReference>
<keyword evidence="4" id="KW-0805">Transcription regulation</keyword>
<dbReference type="PROSITE" id="PS51755">
    <property type="entry name" value="OMPR_PHOB"/>
    <property type="match status" value="1"/>
</dbReference>
<evidence type="ECO:0000256" key="9">
    <source>
        <dbReference type="PROSITE-ProRule" id="PRU01091"/>
    </source>
</evidence>
<sequence length="217" mass="25211">MNKILVVEDDESIAKMIEVTLDMGNYSCDKVYDGIAAKEKIENNKYSLILLDVMLPGIDGFSLMKYIKPLKIPTIFITAKQDVVDRVHGLKLGAEDYILKPFEAMELLARVEVVLRRYHNEEDVIEYHDIKADITKHQVTCNDEIINLTPKEFDILVFFLKHKDIVIRKERLMAEIWGYDFVGETRTVDTHVQQVRKKMKLKEKLVTIPKVGYCLYS</sequence>
<dbReference type="Gene3D" id="3.40.50.2300">
    <property type="match status" value="1"/>
</dbReference>
<feature type="domain" description="OmpR/PhoB-type" evidence="11">
    <location>
        <begin position="122"/>
        <end position="217"/>
    </location>
</feature>
<keyword evidence="3" id="KW-0902">Two-component regulatory system</keyword>
<dbReference type="Gene3D" id="6.10.250.690">
    <property type="match status" value="1"/>
</dbReference>
<keyword evidence="13" id="KW-1185">Reference proteome</keyword>
<evidence type="ECO:0000256" key="5">
    <source>
        <dbReference type="ARBA" id="ARBA00023125"/>
    </source>
</evidence>
<proteinExistence type="predicted"/>
<dbReference type="InterPro" id="IPR001867">
    <property type="entry name" value="OmpR/PhoB-type_DNA-bd"/>
</dbReference>
<dbReference type="PROSITE" id="PS50110">
    <property type="entry name" value="RESPONSE_REGULATORY"/>
    <property type="match status" value="1"/>
</dbReference>
<evidence type="ECO:0000313" key="12">
    <source>
        <dbReference type="EMBL" id="MBC5668472.1"/>
    </source>
</evidence>
<dbReference type="Gene3D" id="1.10.10.10">
    <property type="entry name" value="Winged helix-like DNA-binding domain superfamily/Winged helix DNA-binding domain"/>
    <property type="match status" value="1"/>
</dbReference>
<evidence type="ECO:0000256" key="3">
    <source>
        <dbReference type="ARBA" id="ARBA00023012"/>
    </source>
</evidence>
<dbReference type="InterPro" id="IPR039420">
    <property type="entry name" value="WalR-like"/>
</dbReference>
<organism evidence="12 13">
    <name type="scientific">Eubacterium segne</name>
    <dbReference type="NCBI Taxonomy" id="2763045"/>
    <lineage>
        <taxon>Bacteria</taxon>
        <taxon>Bacillati</taxon>
        <taxon>Bacillota</taxon>
        <taxon>Clostridia</taxon>
        <taxon>Eubacteriales</taxon>
        <taxon>Eubacteriaceae</taxon>
        <taxon>Eubacterium</taxon>
    </lineage>
</organism>
<dbReference type="PANTHER" id="PTHR48111">
    <property type="entry name" value="REGULATOR OF RPOS"/>
    <property type="match status" value="1"/>
</dbReference>
<keyword evidence="2 8" id="KW-0597">Phosphoprotein</keyword>
<dbReference type="Pfam" id="PF00072">
    <property type="entry name" value="Response_reg"/>
    <property type="match status" value="1"/>
</dbReference>
<feature type="DNA-binding region" description="OmpR/PhoB-type" evidence="9">
    <location>
        <begin position="122"/>
        <end position="217"/>
    </location>
</feature>
<feature type="modified residue" description="4-aspartylphosphate" evidence="8">
    <location>
        <position position="52"/>
    </location>
</feature>
<dbReference type="InterPro" id="IPR011006">
    <property type="entry name" value="CheY-like_superfamily"/>
</dbReference>
<name>A0ABR7F5L2_9FIRM</name>
<reference evidence="12 13" key="1">
    <citation type="submission" date="2020-08" db="EMBL/GenBank/DDBJ databases">
        <title>Genome public.</title>
        <authorList>
            <person name="Liu C."/>
            <person name="Sun Q."/>
        </authorList>
    </citation>
    <scope>NUCLEOTIDE SEQUENCE [LARGE SCALE GENOMIC DNA]</scope>
    <source>
        <strain evidence="12 13">BX4</strain>
    </source>
</reference>
<evidence type="ECO:0000256" key="1">
    <source>
        <dbReference type="ARBA" id="ARBA00018672"/>
    </source>
</evidence>
<dbReference type="CDD" id="cd00383">
    <property type="entry name" value="trans_reg_C"/>
    <property type="match status" value="1"/>
</dbReference>
<dbReference type="RefSeq" id="WP_021951951.1">
    <property type="nucleotide sequence ID" value="NZ_JACOOZ010000008.1"/>
</dbReference>
<dbReference type="CDD" id="cd17574">
    <property type="entry name" value="REC_OmpR"/>
    <property type="match status" value="1"/>
</dbReference>
<evidence type="ECO:0000256" key="6">
    <source>
        <dbReference type="ARBA" id="ARBA00023163"/>
    </source>
</evidence>
<accession>A0ABR7F5L2</accession>
<evidence type="ECO:0000256" key="4">
    <source>
        <dbReference type="ARBA" id="ARBA00023015"/>
    </source>
</evidence>